<dbReference type="InterPro" id="IPR029058">
    <property type="entry name" value="AB_hydrolase_fold"/>
</dbReference>
<dbReference type="RefSeq" id="WP_220166163.1">
    <property type="nucleotide sequence ID" value="NZ_JAIBOA010000006.1"/>
</dbReference>
<dbReference type="Proteomes" id="UP000774570">
    <property type="component" value="Unassembled WGS sequence"/>
</dbReference>
<dbReference type="InterPro" id="IPR000073">
    <property type="entry name" value="AB_hydrolase_1"/>
</dbReference>
<keyword evidence="4" id="KW-1185">Reference proteome</keyword>
<dbReference type="InterPro" id="IPR000639">
    <property type="entry name" value="Epox_hydrolase-like"/>
</dbReference>
<name>A0ABS7FRX8_9ACTN</name>
<evidence type="ECO:0000313" key="4">
    <source>
        <dbReference type="Proteomes" id="UP000774570"/>
    </source>
</evidence>
<evidence type="ECO:0000259" key="2">
    <source>
        <dbReference type="Pfam" id="PF00561"/>
    </source>
</evidence>
<dbReference type="Pfam" id="PF00561">
    <property type="entry name" value="Abhydrolase_1"/>
    <property type="match status" value="1"/>
</dbReference>
<comment type="caution">
    <text evidence="3">The sequence shown here is derived from an EMBL/GenBank/DDBJ whole genome shotgun (WGS) entry which is preliminary data.</text>
</comment>
<keyword evidence="1 3" id="KW-0378">Hydrolase</keyword>
<gene>
    <name evidence="3" type="ORF">K1Y72_12300</name>
</gene>
<dbReference type="PANTHER" id="PTHR43798:SF31">
    <property type="entry name" value="AB HYDROLASE SUPERFAMILY PROTEIN YCLE"/>
    <property type="match status" value="1"/>
</dbReference>
<evidence type="ECO:0000313" key="3">
    <source>
        <dbReference type="EMBL" id="MBW8483156.1"/>
    </source>
</evidence>
<sequence>MTIARDVAVGDRTFHLLESGDPADETVLWLHGSGPGVTAATNWERVLADLAGDFHHLAPDMIGFGDSTHPDPAPASASAFKDLRVDTLLALLDELGAGRAHLVGNSYGGIVALALALKAPERVGRIVLMGGAGAPVPPTGELLKLITYYDDPTVEALAALLRSMVADPGALGADLDAIAASRMERIGRPEVRRSHLATFAADLPGLYTPEDLARVDHPVLVLHGRQDRLIPLAAGEYFAEHLPDARLHVLPNAGHWAMLEQPDRFAFLTGAFLAGRF</sequence>
<organism evidence="3 4">
    <name type="scientific">Actinomadura parmotrematis</name>
    <dbReference type="NCBI Taxonomy" id="2864039"/>
    <lineage>
        <taxon>Bacteria</taxon>
        <taxon>Bacillati</taxon>
        <taxon>Actinomycetota</taxon>
        <taxon>Actinomycetes</taxon>
        <taxon>Streptosporangiales</taxon>
        <taxon>Thermomonosporaceae</taxon>
        <taxon>Actinomadura</taxon>
    </lineage>
</organism>
<proteinExistence type="predicted"/>
<protein>
    <submittedName>
        <fullName evidence="3">Alpha/beta fold hydrolase</fullName>
    </submittedName>
</protein>
<dbReference type="PANTHER" id="PTHR43798">
    <property type="entry name" value="MONOACYLGLYCEROL LIPASE"/>
    <property type="match status" value="1"/>
</dbReference>
<evidence type="ECO:0000256" key="1">
    <source>
        <dbReference type="ARBA" id="ARBA00022801"/>
    </source>
</evidence>
<dbReference type="PRINTS" id="PR00111">
    <property type="entry name" value="ABHYDROLASE"/>
</dbReference>
<reference evidence="3 4" key="1">
    <citation type="submission" date="2021-07" db="EMBL/GenBank/DDBJ databases">
        <title>Actinomadura sp. PM05-2 isolated from lichen.</title>
        <authorList>
            <person name="Somphong A."/>
            <person name="Phongsopitanun W."/>
            <person name="Tanasupawat S."/>
            <person name="Peongsungnone V."/>
        </authorList>
    </citation>
    <scope>NUCLEOTIDE SEQUENCE [LARGE SCALE GENOMIC DNA]</scope>
    <source>
        <strain evidence="3 4">PM05-2</strain>
    </source>
</reference>
<dbReference type="GO" id="GO:0016787">
    <property type="term" value="F:hydrolase activity"/>
    <property type="evidence" value="ECO:0007669"/>
    <property type="project" value="UniProtKB-KW"/>
</dbReference>
<dbReference type="EMBL" id="JAIBOA010000006">
    <property type="protein sequence ID" value="MBW8483156.1"/>
    <property type="molecule type" value="Genomic_DNA"/>
</dbReference>
<dbReference type="SUPFAM" id="SSF53474">
    <property type="entry name" value="alpha/beta-Hydrolases"/>
    <property type="match status" value="1"/>
</dbReference>
<dbReference type="Gene3D" id="3.40.50.1820">
    <property type="entry name" value="alpha/beta hydrolase"/>
    <property type="match status" value="1"/>
</dbReference>
<dbReference type="PRINTS" id="PR00412">
    <property type="entry name" value="EPOXHYDRLASE"/>
</dbReference>
<dbReference type="InterPro" id="IPR050266">
    <property type="entry name" value="AB_hydrolase_sf"/>
</dbReference>
<accession>A0ABS7FRX8</accession>
<feature type="domain" description="AB hydrolase-1" evidence="2">
    <location>
        <begin position="28"/>
        <end position="262"/>
    </location>
</feature>